<dbReference type="PANTHER" id="PTHR35814">
    <property type="match status" value="1"/>
</dbReference>
<keyword evidence="6" id="KW-0808">Transferase</keyword>
<accession>A0A328AB27</accession>
<evidence type="ECO:0000256" key="4">
    <source>
        <dbReference type="ARBA" id="ARBA00023136"/>
    </source>
</evidence>
<dbReference type="Gene3D" id="1.20.120.550">
    <property type="entry name" value="Membrane associated eicosanoid/glutathione metabolism-like domain"/>
    <property type="match status" value="1"/>
</dbReference>
<keyword evidence="4 5" id="KW-0472">Membrane</keyword>
<dbReference type="Pfam" id="PF01124">
    <property type="entry name" value="MAPEG"/>
    <property type="match status" value="1"/>
</dbReference>
<dbReference type="PANTHER" id="PTHR35814:SF1">
    <property type="entry name" value="GLUTATHIONE S-TRANSFERASE-RELATED"/>
    <property type="match status" value="1"/>
</dbReference>
<comment type="caution">
    <text evidence="6">The sequence shown here is derived from an EMBL/GenBank/DDBJ whole genome shotgun (WGS) entry which is preliminary data.</text>
</comment>
<dbReference type="EMBL" id="QFYQ01000002">
    <property type="protein sequence ID" value="RAK51912.1"/>
    <property type="molecule type" value="Genomic_DNA"/>
</dbReference>
<dbReference type="AlphaFoldDB" id="A0A328AB27"/>
<dbReference type="OrthoDB" id="7630838at2"/>
<evidence type="ECO:0000256" key="1">
    <source>
        <dbReference type="ARBA" id="ARBA00004370"/>
    </source>
</evidence>
<dbReference type="Proteomes" id="UP000249254">
    <property type="component" value="Unassembled WGS sequence"/>
</dbReference>
<evidence type="ECO:0000313" key="7">
    <source>
        <dbReference type="Proteomes" id="UP000249254"/>
    </source>
</evidence>
<dbReference type="InterPro" id="IPR023352">
    <property type="entry name" value="MAPEG-like_dom_sf"/>
</dbReference>
<keyword evidence="7" id="KW-1185">Reference proteome</keyword>
<evidence type="ECO:0000256" key="2">
    <source>
        <dbReference type="ARBA" id="ARBA00022692"/>
    </source>
</evidence>
<proteinExistence type="predicted"/>
<keyword evidence="3 5" id="KW-1133">Transmembrane helix</keyword>
<dbReference type="RefSeq" id="WP_111530474.1">
    <property type="nucleotide sequence ID" value="NZ_JBHRSG010000003.1"/>
</dbReference>
<evidence type="ECO:0000313" key="6">
    <source>
        <dbReference type="EMBL" id="RAK51912.1"/>
    </source>
</evidence>
<dbReference type="InterPro" id="IPR001129">
    <property type="entry name" value="Membr-assoc_MAPEG"/>
</dbReference>
<dbReference type="SUPFAM" id="SSF161084">
    <property type="entry name" value="MAPEG domain-like"/>
    <property type="match status" value="1"/>
</dbReference>
<feature type="transmembrane region" description="Helical" evidence="5">
    <location>
        <begin position="6"/>
        <end position="28"/>
    </location>
</feature>
<comment type="subcellular location">
    <subcellularLocation>
        <location evidence="1">Membrane</location>
    </subcellularLocation>
</comment>
<feature type="transmembrane region" description="Helical" evidence="5">
    <location>
        <begin position="114"/>
        <end position="136"/>
    </location>
</feature>
<sequence length="137" mass="13940">MEVVPAAPAAAHAAALWAGLSLLLMLVLSVRVVRLRRRHGVALGHGEFADLHHAIRAFANAAEYVPAALVALGLLAMAGAPAALVHATGLVLFLGRAAHAVGLSRSGGASLPRAAGMLATWLAYLVAAVALIFYAVP</sequence>
<dbReference type="GO" id="GO:0016740">
    <property type="term" value="F:transferase activity"/>
    <property type="evidence" value="ECO:0007669"/>
    <property type="project" value="UniProtKB-KW"/>
</dbReference>
<gene>
    <name evidence="6" type="ORF">DJ017_19050</name>
</gene>
<feature type="transmembrane region" description="Helical" evidence="5">
    <location>
        <begin position="64"/>
        <end position="94"/>
    </location>
</feature>
<keyword evidence="2 5" id="KW-0812">Transmembrane</keyword>
<organism evidence="6 7">
    <name type="scientific">Phenylobacterium soli</name>
    <dbReference type="NCBI Taxonomy" id="2170551"/>
    <lineage>
        <taxon>Bacteria</taxon>
        <taxon>Pseudomonadati</taxon>
        <taxon>Pseudomonadota</taxon>
        <taxon>Alphaproteobacteria</taxon>
        <taxon>Caulobacterales</taxon>
        <taxon>Caulobacteraceae</taxon>
        <taxon>Phenylobacterium</taxon>
    </lineage>
</organism>
<dbReference type="GO" id="GO:0016020">
    <property type="term" value="C:membrane"/>
    <property type="evidence" value="ECO:0007669"/>
    <property type="project" value="UniProtKB-SubCell"/>
</dbReference>
<reference evidence="7" key="1">
    <citation type="submission" date="2018-05" db="EMBL/GenBank/DDBJ databases">
        <authorList>
            <person name="Li X."/>
        </authorList>
    </citation>
    <scope>NUCLEOTIDE SEQUENCE [LARGE SCALE GENOMIC DNA]</scope>
    <source>
        <strain evidence="7">LX32</strain>
    </source>
</reference>
<evidence type="ECO:0000256" key="5">
    <source>
        <dbReference type="SAM" id="Phobius"/>
    </source>
</evidence>
<evidence type="ECO:0000256" key="3">
    <source>
        <dbReference type="ARBA" id="ARBA00022989"/>
    </source>
</evidence>
<protein>
    <submittedName>
        <fullName evidence="6">Glutathione S-transferase</fullName>
    </submittedName>
</protein>
<name>A0A328AB27_9CAUL</name>